<protein>
    <submittedName>
        <fullName evidence="3">Helix-turn-helix transcriptional regulator</fullName>
    </submittedName>
</protein>
<dbReference type="Pfam" id="PF01381">
    <property type="entry name" value="HTH_3"/>
    <property type="match status" value="1"/>
</dbReference>
<comment type="caution">
    <text evidence="3">The sequence shown here is derived from an EMBL/GenBank/DDBJ whole genome shotgun (WGS) entry which is preliminary data.</text>
</comment>
<dbReference type="PROSITE" id="PS50943">
    <property type="entry name" value="HTH_CROC1"/>
    <property type="match status" value="1"/>
</dbReference>
<reference evidence="3 4" key="1">
    <citation type="submission" date="2024-09" db="EMBL/GenBank/DDBJ databases">
        <authorList>
            <person name="Sun Q."/>
            <person name="Mori K."/>
        </authorList>
    </citation>
    <scope>NUCLEOTIDE SEQUENCE [LARGE SCALE GENOMIC DNA]</scope>
    <source>
        <strain evidence="3 4">CCM 8677</strain>
    </source>
</reference>
<evidence type="ECO:0000313" key="3">
    <source>
        <dbReference type="EMBL" id="MFC0350363.1"/>
    </source>
</evidence>
<dbReference type="EMBL" id="JBHLXJ010000012">
    <property type="protein sequence ID" value="MFC0350363.1"/>
    <property type="molecule type" value="Genomic_DNA"/>
</dbReference>
<dbReference type="InterPro" id="IPR010982">
    <property type="entry name" value="Lambda_DNA-bd_dom_sf"/>
</dbReference>
<accession>A0ABV6IFH8</accession>
<feature type="domain" description="HTH cro/C1-type" evidence="2">
    <location>
        <begin position="15"/>
        <end position="73"/>
    </location>
</feature>
<dbReference type="SUPFAM" id="SSF47413">
    <property type="entry name" value="lambda repressor-like DNA-binding domains"/>
    <property type="match status" value="1"/>
</dbReference>
<dbReference type="InterPro" id="IPR001387">
    <property type="entry name" value="Cro/C1-type_HTH"/>
</dbReference>
<gene>
    <name evidence="3" type="ORF">ACFFJH_11140</name>
</gene>
<keyword evidence="4" id="KW-1185">Reference proteome</keyword>
<dbReference type="RefSeq" id="WP_390212581.1">
    <property type="nucleotide sequence ID" value="NZ_JBHLXJ010000012.1"/>
</dbReference>
<feature type="compositionally biased region" description="Polar residues" evidence="1">
    <location>
        <begin position="108"/>
        <end position="126"/>
    </location>
</feature>
<evidence type="ECO:0000259" key="2">
    <source>
        <dbReference type="PROSITE" id="PS50943"/>
    </source>
</evidence>
<evidence type="ECO:0000256" key="1">
    <source>
        <dbReference type="SAM" id="MobiDB-lite"/>
    </source>
</evidence>
<dbReference type="Proteomes" id="UP001589844">
    <property type="component" value="Unassembled WGS sequence"/>
</dbReference>
<proteinExistence type="predicted"/>
<name>A0ABV6IFH8_9BURK</name>
<dbReference type="Gene3D" id="1.10.260.40">
    <property type="entry name" value="lambda repressor-like DNA-binding domains"/>
    <property type="match status" value="1"/>
</dbReference>
<feature type="region of interest" description="Disordered" evidence="1">
    <location>
        <begin position="104"/>
        <end position="164"/>
    </location>
</feature>
<dbReference type="CDD" id="cd00093">
    <property type="entry name" value="HTH_XRE"/>
    <property type="match status" value="1"/>
</dbReference>
<sequence length="164" mass="18528">MQFSLQTIDQLKPLVQGFRKRAGLTQAAMAEKLGITQQSYAQIESNLHSTSVERLYTILRLLNVELSFSPSAFITEAFVGDHNTPLAHQKNLKDTYAIQEKTRLYPSKPTQTQNSNEVPTTVSQKSADYMSKTPKAKPNSTKLNSEKSIKTWPQPIKQSDKTKW</sequence>
<evidence type="ECO:0000313" key="4">
    <source>
        <dbReference type="Proteomes" id="UP001589844"/>
    </source>
</evidence>
<dbReference type="SMART" id="SM00530">
    <property type="entry name" value="HTH_XRE"/>
    <property type="match status" value="1"/>
</dbReference>
<organism evidence="3 4">
    <name type="scientific">Undibacterium danionis</name>
    <dbReference type="NCBI Taxonomy" id="1812100"/>
    <lineage>
        <taxon>Bacteria</taxon>
        <taxon>Pseudomonadati</taxon>
        <taxon>Pseudomonadota</taxon>
        <taxon>Betaproteobacteria</taxon>
        <taxon>Burkholderiales</taxon>
        <taxon>Oxalobacteraceae</taxon>
        <taxon>Undibacterium</taxon>
    </lineage>
</organism>